<name>A0ACB6QMD8_9PLEO</name>
<proteinExistence type="predicted"/>
<reference evidence="1" key="1">
    <citation type="journal article" date="2020" name="Stud. Mycol.">
        <title>101 Dothideomycetes genomes: a test case for predicting lifestyles and emergence of pathogens.</title>
        <authorList>
            <person name="Haridas S."/>
            <person name="Albert R."/>
            <person name="Binder M."/>
            <person name="Bloem J."/>
            <person name="Labutti K."/>
            <person name="Salamov A."/>
            <person name="Andreopoulos B."/>
            <person name="Baker S."/>
            <person name="Barry K."/>
            <person name="Bills G."/>
            <person name="Bluhm B."/>
            <person name="Cannon C."/>
            <person name="Castanera R."/>
            <person name="Culley D."/>
            <person name="Daum C."/>
            <person name="Ezra D."/>
            <person name="Gonzalez J."/>
            <person name="Henrissat B."/>
            <person name="Kuo A."/>
            <person name="Liang C."/>
            <person name="Lipzen A."/>
            <person name="Lutzoni F."/>
            <person name="Magnuson J."/>
            <person name="Mondo S."/>
            <person name="Nolan M."/>
            <person name="Ohm R."/>
            <person name="Pangilinan J."/>
            <person name="Park H.-J."/>
            <person name="Ramirez L."/>
            <person name="Alfaro M."/>
            <person name="Sun H."/>
            <person name="Tritt A."/>
            <person name="Yoshinaga Y."/>
            <person name="Zwiers L.-H."/>
            <person name="Turgeon B."/>
            <person name="Goodwin S."/>
            <person name="Spatafora J."/>
            <person name="Crous P."/>
            <person name="Grigoriev I."/>
        </authorList>
    </citation>
    <scope>NUCLEOTIDE SEQUENCE</scope>
    <source>
        <strain evidence="1">ATCC 200398</strain>
    </source>
</reference>
<gene>
    <name evidence="1" type="ORF">BDR25DRAFT_265578</name>
</gene>
<keyword evidence="2" id="KW-1185">Reference proteome</keyword>
<comment type="caution">
    <text evidence="1">The sequence shown here is derived from an EMBL/GenBank/DDBJ whole genome shotgun (WGS) entry which is preliminary data.</text>
</comment>
<sequence>MAATIPARLKDADIAQFAHRAAQLEKVKPIITYWLRFYITQKIIGKNLHLADPECTTYTTDLMEKLEQTKAEHANEDALLDEVAAYAYCEQFALETFARADNAVRANKVTAQTIDTFRAAATFFEMLSIWKNPLEPEIASKLKFAKYHALRIVKALKAGEDPNLSNPIQETPPPATSPPTLDPDDLEDRRINEGRPQPQTQTQNPYQPYVESAPNTSAQPSPTFSPSRISPPPNLPPAPTGYSTQRTPPPLQFPSHRDVSPISQPATSRQGSVDSIGGGYFPRVNVPTFTADNASPGLPTAPSRDDEQMTGPFESSTRPQAPQVPHAPDPQAFYQNQTSPPQVQQPPQQLPPPNVFQNQQSLFSSPVRPQHPQPPQQTQTFHPSPISPQKHYQYSPQPPQSVQAPPPPQQYPQPMTGAPQQPSFQGPFRMDEESVMEAQKRAKWAISALNFEDVNTAVKELRSALRALGAN</sequence>
<accession>A0ACB6QMD8</accession>
<dbReference type="Proteomes" id="UP000799755">
    <property type="component" value="Unassembled WGS sequence"/>
</dbReference>
<organism evidence="1 2">
    <name type="scientific">Lindgomyces ingoldianus</name>
    <dbReference type="NCBI Taxonomy" id="673940"/>
    <lineage>
        <taxon>Eukaryota</taxon>
        <taxon>Fungi</taxon>
        <taxon>Dikarya</taxon>
        <taxon>Ascomycota</taxon>
        <taxon>Pezizomycotina</taxon>
        <taxon>Dothideomycetes</taxon>
        <taxon>Pleosporomycetidae</taxon>
        <taxon>Pleosporales</taxon>
        <taxon>Lindgomycetaceae</taxon>
        <taxon>Lindgomyces</taxon>
    </lineage>
</organism>
<evidence type="ECO:0000313" key="1">
    <source>
        <dbReference type="EMBL" id="KAF2468032.1"/>
    </source>
</evidence>
<protein>
    <submittedName>
        <fullName evidence="1">DUF605-domain-containing protein</fullName>
    </submittedName>
</protein>
<evidence type="ECO:0000313" key="2">
    <source>
        <dbReference type="Proteomes" id="UP000799755"/>
    </source>
</evidence>
<dbReference type="EMBL" id="MU003517">
    <property type="protein sequence ID" value="KAF2468032.1"/>
    <property type="molecule type" value="Genomic_DNA"/>
</dbReference>